<dbReference type="InterPro" id="IPR050052">
    <property type="entry name" value="ATP-dep_Clp_protease_ClpX"/>
</dbReference>
<accession>A0A1U9YY13</accession>
<keyword evidence="5 7" id="KW-0067">ATP-binding</keyword>
<dbReference type="Pfam" id="PF07724">
    <property type="entry name" value="AAA_2"/>
    <property type="match status" value="1"/>
</dbReference>
<keyword evidence="6 7" id="KW-0143">Chaperone</keyword>
<protein>
    <recommendedName>
        <fullName evidence="7">ATP-dependent protease ATPase subunit HslU</fullName>
    </recommendedName>
    <alternativeName>
        <fullName evidence="7">Unfoldase HslU</fullName>
    </alternativeName>
</protein>
<dbReference type="InterPro" id="IPR004491">
    <property type="entry name" value="HslU"/>
</dbReference>
<dbReference type="InterPro" id="IPR003593">
    <property type="entry name" value="AAA+_ATPase"/>
</dbReference>
<dbReference type="Gene3D" id="1.10.8.60">
    <property type="match status" value="1"/>
</dbReference>
<dbReference type="GO" id="GO:0005524">
    <property type="term" value="F:ATP binding"/>
    <property type="evidence" value="ECO:0007669"/>
    <property type="project" value="UniProtKB-UniRule"/>
</dbReference>
<feature type="binding site" evidence="7">
    <location>
        <begin position="60"/>
        <end position="65"/>
    </location>
    <ligand>
        <name>ATP</name>
        <dbReference type="ChEBI" id="CHEBI:30616"/>
    </ligand>
</feature>
<evidence type="ECO:0000256" key="6">
    <source>
        <dbReference type="ARBA" id="ARBA00023186"/>
    </source>
</evidence>
<dbReference type="GO" id="GO:0008233">
    <property type="term" value="F:peptidase activity"/>
    <property type="evidence" value="ECO:0007669"/>
    <property type="project" value="InterPro"/>
</dbReference>
<dbReference type="NCBIfam" id="NF003544">
    <property type="entry name" value="PRK05201.1"/>
    <property type="match status" value="1"/>
</dbReference>
<dbReference type="eggNOG" id="COG1220">
    <property type="taxonomic scope" value="Bacteria"/>
</dbReference>
<keyword evidence="4 7" id="KW-0547">Nucleotide-binding</keyword>
<dbReference type="HAMAP" id="MF_00249">
    <property type="entry name" value="HslU"/>
    <property type="match status" value="1"/>
</dbReference>
<dbReference type="EMBL" id="CP020330">
    <property type="protein sequence ID" value="AQZ50326.1"/>
    <property type="molecule type" value="Genomic_DNA"/>
</dbReference>
<dbReference type="InterPro" id="IPR027417">
    <property type="entry name" value="P-loop_NTPase"/>
</dbReference>
<dbReference type="SUPFAM" id="SSF52540">
    <property type="entry name" value="P-loop containing nucleoside triphosphate hydrolases"/>
    <property type="match status" value="1"/>
</dbReference>
<dbReference type="OrthoDB" id="9804062at2"/>
<evidence type="ECO:0000256" key="4">
    <source>
        <dbReference type="ARBA" id="ARBA00022741"/>
    </source>
</evidence>
<comment type="similarity">
    <text evidence="2 7">Belongs to the ClpX chaperone family. HslU subfamily.</text>
</comment>
<dbReference type="FunFam" id="3.40.50.300:FF:000220">
    <property type="entry name" value="ATP-dependent protease ATPase subunit HslU"/>
    <property type="match status" value="1"/>
</dbReference>
<evidence type="ECO:0000256" key="2">
    <source>
        <dbReference type="ARBA" id="ARBA00009771"/>
    </source>
</evidence>
<dbReference type="GO" id="GO:0016887">
    <property type="term" value="F:ATP hydrolysis activity"/>
    <property type="evidence" value="ECO:0007669"/>
    <property type="project" value="InterPro"/>
</dbReference>
<keyword evidence="3 7" id="KW-0963">Cytoplasm</keyword>
<feature type="binding site" evidence="7">
    <location>
        <position position="246"/>
    </location>
    <ligand>
        <name>ATP</name>
        <dbReference type="ChEBI" id="CHEBI:30616"/>
    </ligand>
</feature>
<dbReference type="Proteomes" id="UP000191135">
    <property type="component" value="Chromosome"/>
</dbReference>
<dbReference type="SMART" id="SM01086">
    <property type="entry name" value="ClpB_D2-small"/>
    <property type="match status" value="1"/>
</dbReference>
<dbReference type="SMART" id="SM00382">
    <property type="entry name" value="AAA"/>
    <property type="match status" value="1"/>
</dbReference>
<feature type="binding site" evidence="7">
    <location>
        <position position="383"/>
    </location>
    <ligand>
        <name>ATP</name>
        <dbReference type="ChEBI" id="CHEBI:30616"/>
    </ligand>
</feature>
<feature type="binding site" evidence="7">
    <location>
        <position position="18"/>
    </location>
    <ligand>
        <name>ATP</name>
        <dbReference type="ChEBI" id="CHEBI:30616"/>
    </ligand>
</feature>
<dbReference type="Gene3D" id="3.40.50.300">
    <property type="entry name" value="P-loop containing nucleotide triphosphate hydrolases"/>
    <property type="match status" value="2"/>
</dbReference>
<dbReference type="InterPro" id="IPR003959">
    <property type="entry name" value="ATPase_AAA_core"/>
</dbReference>
<evidence type="ECO:0000256" key="7">
    <source>
        <dbReference type="HAMAP-Rule" id="MF_00249"/>
    </source>
</evidence>
<evidence type="ECO:0000256" key="1">
    <source>
        <dbReference type="ARBA" id="ARBA00004496"/>
    </source>
</evidence>
<sequence>MTNFSPREIVSELDRHIIGQHDAKRAVAIALRNRWRRQQLPDDLRDEVMPKNILMIGPTGVGKTEISRRLAKLAGAPFIKIEATKFTEVGYVGRDVEQIIRDLVEIGLVLVREKKRQEVQAKAHANAEERVLDALVGKTASPATRDSFRKKLRSGELDDKEIDIEINDTGSGMGGFEIPGMPGANIGVLNLSEMFGKQQKTKKVRTTVKASHDDLVRDESDKLLDDEVIQREAVRLVQEDGIVFLDEIDKIAAGDGRMGAGVSREGVQRDLLPLVEGTTVATKYGPIKTDHILFIASGAFHVSKPSDLLPELQGRLPIRVELQALTKEDFRRILTETEASLIRQYKALMETEEVSLDFTEDAIDSLADVAVHLNATVENIGARRLQTVMERVLDEISFTAPDQSGQALTIDSDYVRKHVGDMAQDTDLSRYIL</sequence>
<gene>
    <name evidence="7 10" type="primary">hslU</name>
    <name evidence="10" type="ORF">Mame_00952</name>
</gene>
<dbReference type="PANTHER" id="PTHR48102">
    <property type="entry name" value="ATP-DEPENDENT CLP PROTEASE ATP-BINDING SUBUNIT CLPX-LIKE, MITOCHONDRIAL-RELATED"/>
    <property type="match status" value="1"/>
</dbReference>
<dbReference type="GO" id="GO:0043335">
    <property type="term" value="P:protein unfolding"/>
    <property type="evidence" value="ECO:0007669"/>
    <property type="project" value="UniProtKB-UniRule"/>
</dbReference>
<evidence type="ECO:0000313" key="11">
    <source>
        <dbReference type="Proteomes" id="UP000191135"/>
    </source>
</evidence>
<proteinExistence type="inferred from homology"/>
<dbReference type="AlphaFoldDB" id="A0A1U9YY13"/>
<dbReference type="PANTHER" id="PTHR48102:SF3">
    <property type="entry name" value="ATP-DEPENDENT PROTEASE ATPASE SUBUNIT HSLU"/>
    <property type="match status" value="1"/>
</dbReference>
<reference evidence="10 11" key="1">
    <citation type="submission" date="2017-03" db="EMBL/GenBank/DDBJ databases">
        <title>Foreign affairs: Plasmid Transfer between Roseobacters and Rhizobia.</title>
        <authorList>
            <person name="Bartling P."/>
            <person name="Bunk B."/>
            <person name="Overmann J."/>
            <person name="Brinkmann H."/>
            <person name="Petersen J."/>
        </authorList>
    </citation>
    <scope>NUCLEOTIDE SEQUENCE [LARGE SCALE GENOMIC DNA]</scope>
    <source>
        <strain evidence="10 11">MACL11</strain>
    </source>
</reference>
<feature type="domain" description="AAA+ ATPase" evidence="8">
    <location>
        <begin position="49"/>
        <end position="322"/>
    </location>
</feature>
<feature type="binding site" evidence="7">
    <location>
        <position position="311"/>
    </location>
    <ligand>
        <name>ATP</name>
        <dbReference type="ChEBI" id="CHEBI:30616"/>
    </ligand>
</feature>
<dbReference type="RefSeq" id="WP_018064894.1">
    <property type="nucleotide sequence ID" value="NZ_AQWH01000009.1"/>
</dbReference>
<name>A0A1U9YY13_9HYPH</name>
<dbReference type="FunFam" id="3.40.50.300:FF:000213">
    <property type="entry name" value="ATP-dependent protease ATPase subunit HslU"/>
    <property type="match status" value="1"/>
</dbReference>
<evidence type="ECO:0000259" key="9">
    <source>
        <dbReference type="SMART" id="SM01086"/>
    </source>
</evidence>
<comment type="function">
    <text evidence="7">ATPase subunit of a proteasome-like degradation complex; this subunit has chaperone activity. The binding of ATP and its subsequent hydrolysis by HslU are essential for unfolding of protein substrates subsequently hydrolyzed by HslV. HslU recognizes the N-terminal part of its protein substrates and unfolds these before they are guided to HslV for hydrolysis.</text>
</comment>
<dbReference type="GO" id="GO:0036402">
    <property type="term" value="F:proteasome-activating activity"/>
    <property type="evidence" value="ECO:0007669"/>
    <property type="project" value="UniProtKB-UniRule"/>
</dbReference>
<dbReference type="KEGG" id="mmed:Mame_00952"/>
<evidence type="ECO:0000256" key="3">
    <source>
        <dbReference type="ARBA" id="ARBA00022490"/>
    </source>
</evidence>
<evidence type="ECO:0000256" key="5">
    <source>
        <dbReference type="ARBA" id="ARBA00022840"/>
    </source>
</evidence>
<dbReference type="InterPro" id="IPR019489">
    <property type="entry name" value="Clp_ATPase_C"/>
</dbReference>
<dbReference type="CDD" id="cd19498">
    <property type="entry name" value="RecA-like_HslU"/>
    <property type="match status" value="1"/>
</dbReference>
<dbReference type="GO" id="GO:0009376">
    <property type="term" value="C:HslUV protease complex"/>
    <property type="evidence" value="ECO:0007669"/>
    <property type="project" value="UniProtKB-UniRule"/>
</dbReference>
<evidence type="ECO:0000313" key="10">
    <source>
        <dbReference type="EMBL" id="AQZ50326.1"/>
    </source>
</evidence>
<evidence type="ECO:0000259" key="8">
    <source>
        <dbReference type="SMART" id="SM00382"/>
    </source>
</evidence>
<dbReference type="STRING" id="1122214.Mame_00952"/>
<dbReference type="NCBIfam" id="TIGR00390">
    <property type="entry name" value="hslU"/>
    <property type="match status" value="1"/>
</dbReference>
<comment type="subunit">
    <text evidence="7">A double ring-shaped homohexamer of HslV is capped on each side by a ring-shaped HslU homohexamer. The assembly of the HslU/HslV complex is dependent on binding of ATP.</text>
</comment>
<feature type="domain" description="Clp ATPase C-terminal" evidence="9">
    <location>
        <begin position="325"/>
        <end position="419"/>
    </location>
</feature>
<dbReference type="Pfam" id="PF00004">
    <property type="entry name" value="AAA"/>
    <property type="match status" value="1"/>
</dbReference>
<comment type="subcellular location">
    <subcellularLocation>
        <location evidence="1 7">Cytoplasm</location>
    </subcellularLocation>
</comment>
<organism evidence="10 11">
    <name type="scientific">Martelella mediterranea DSM 17316</name>
    <dbReference type="NCBI Taxonomy" id="1122214"/>
    <lineage>
        <taxon>Bacteria</taxon>
        <taxon>Pseudomonadati</taxon>
        <taxon>Pseudomonadota</taxon>
        <taxon>Alphaproteobacteria</taxon>
        <taxon>Hyphomicrobiales</taxon>
        <taxon>Aurantimonadaceae</taxon>
        <taxon>Martelella</taxon>
    </lineage>
</organism>
<keyword evidence="11" id="KW-1185">Reference proteome</keyword>